<gene>
    <name evidence="2" type="ORF">ACFQHW_09545</name>
</gene>
<evidence type="ECO:0000313" key="2">
    <source>
        <dbReference type="EMBL" id="MFC6315803.1"/>
    </source>
</evidence>
<dbReference type="Proteomes" id="UP001596310">
    <property type="component" value="Unassembled WGS sequence"/>
</dbReference>
<sequence length="304" mass="33706">MNRSELSPADQAYLAAQNWLPNETAPTTPATMGTRATAAATEPTSFTERTSSTQRASSTERTSSTGLMSSTERTSATERMSPTEPASSTERMSATERTSPTEPASTTGPTSPTVPPATAPAGSTASALAGSTLPAIQTLTRGLEMALNYPQLIHGAVKRAGIWRGSQDYEDFVQEAYFAFAYAYQEFPGEPATDPTFLNFAFNSIIWRLTDLLRYQQRRQCDDLAEQFSDNFHLDFEAGSVTALTLRDYIKSATTMDRLIIWNHFICEQPLTQIAREHHLSPRTLRARRARLRDNFAQILDYHF</sequence>
<evidence type="ECO:0000256" key="1">
    <source>
        <dbReference type="SAM" id="MobiDB-lite"/>
    </source>
</evidence>
<reference evidence="3" key="1">
    <citation type="journal article" date="2019" name="Int. J. Syst. Evol. Microbiol.">
        <title>The Global Catalogue of Microorganisms (GCM) 10K type strain sequencing project: providing services to taxonomists for standard genome sequencing and annotation.</title>
        <authorList>
            <consortium name="The Broad Institute Genomics Platform"/>
            <consortium name="The Broad Institute Genome Sequencing Center for Infectious Disease"/>
            <person name="Wu L."/>
            <person name="Ma J."/>
        </authorList>
    </citation>
    <scope>NUCLEOTIDE SEQUENCE [LARGE SCALE GENOMIC DNA]</scope>
    <source>
        <strain evidence="3">CCM 8897</strain>
    </source>
</reference>
<accession>A0ABW1UR89</accession>
<dbReference type="EMBL" id="JBHSSM010000021">
    <property type="protein sequence ID" value="MFC6315803.1"/>
    <property type="molecule type" value="Genomic_DNA"/>
</dbReference>
<feature type="compositionally biased region" description="Low complexity" evidence="1">
    <location>
        <begin position="24"/>
        <end position="41"/>
    </location>
</feature>
<feature type="compositionally biased region" description="Polar residues" evidence="1">
    <location>
        <begin position="42"/>
        <end position="97"/>
    </location>
</feature>
<evidence type="ECO:0000313" key="3">
    <source>
        <dbReference type="Proteomes" id="UP001596310"/>
    </source>
</evidence>
<feature type="compositionally biased region" description="Low complexity" evidence="1">
    <location>
        <begin position="98"/>
        <end position="111"/>
    </location>
</feature>
<evidence type="ECO:0008006" key="4">
    <source>
        <dbReference type="Google" id="ProtNLM"/>
    </source>
</evidence>
<proteinExistence type="predicted"/>
<feature type="region of interest" description="Disordered" evidence="1">
    <location>
        <begin position="1"/>
        <end position="126"/>
    </location>
</feature>
<keyword evidence="3" id="KW-1185">Reference proteome</keyword>
<name>A0ABW1UR89_9LACO</name>
<organism evidence="2 3">
    <name type="scientific">Lapidilactobacillus achengensis</name>
    <dbReference type="NCBI Taxonomy" id="2486000"/>
    <lineage>
        <taxon>Bacteria</taxon>
        <taxon>Bacillati</taxon>
        <taxon>Bacillota</taxon>
        <taxon>Bacilli</taxon>
        <taxon>Lactobacillales</taxon>
        <taxon>Lactobacillaceae</taxon>
        <taxon>Lapidilactobacillus</taxon>
    </lineage>
</organism>
<protein>
    <recommendedName>
        <fullName evidence="4">RNA polymerase sigma-70 region 2 domain-containing protein</fullName>
    </recommendedName>
</protein>
<comment type="caution">
    <text evidence="2">The sequence shown here is derived from an EMBL/GenBank/DDBJ whole genome shotgun (WGS) entry which is preliminary data.</text>
</comment>
<dbReference type="RefSeq" id="WP_125601883.1">
    <property type="nucleotide sequence ID" value="NZ_JBHSSM010000021.1"/>
</dbReference>